<dbReference type="Proteomes" id="UP000198367">
    <property type="component" value="Chromosome"/>
</dbReference>
<keyword evidence="3" id="KW-1185">Reference proteome</keyword>
<organism evidence="2 3">
    <name type="scientific">Shewanella bicestrii</name>
    <dbReference type="NCBI Taxonomy" id="2018305"/>
    <lineage>
        <taxon>Bacteria</taxon>
        <taxon>Pseudomonadati</taxon>
        <taxon>Pseudomonadota</taxon>
        <taxon>Gammaproteobacteria</taxon>
        <taxon>Alteromonadales</taxon>
        <taxon>Shewanellaceae</taxon>
        <taxon>Shewanella</taxon>
    </lineage>
</organism>
<dbReference type="AlphaFoldDB" id="A0A220ULH9"/>
<keyword evidence="1" id="KW-0472">Membrane</keyword>
<evidence type="ECO:0000256" key="1">
    <source>
        <dbReference type="SAM" id="Phobius"/>
    </source>
</evidence>
<proteinExistence type="predicted"/>
<evidence type="ECO:0000313" key="3">
    <source>
        <dbReference type="Proteomes" id="UP000198367"/>
    </source>
</evidence>
<name>A0A220ULH9_9GAMM</name>
<reference evidence="2 3" key="1">
    <citation type="submission" date="2017-07" db="EMBL/GenBank/DDBJ databases">
        <title>Phenotypical and genomic characterization of a clinical isolate of Shewanella bicestrii sp. nov. producing an extended-spectrum beta-lactamase and a new oxacillinase variant.</title>
        <authorList>
            <person name="Jousset A.B."/>
            <person name="Bonnin R.A."/>
            <person name="Girlich D."/>
            <person name="Dabos L."/>
            <person name="Potron A."/>
            <person name="Dortet L."/>
            <person name="Glaser P."/>
            <person name="Naas T."/>
        </authorList>
    </citation>
    <scope>NUCLEOTIDE SEQUENCE [LARGE SCALE GENOMIC DNA]</scope>
    <source>
        <strain evidence="2 3">JAB-1</strain>
    </source>
</reference>
<dbReference type="KEGG" id="sbj:CF168_08160"/>
<accession>A0A220ULH9</accession>
<keyword evidence="1" id="KW-1133">Transmembrane helix</keyword>
<keyword evidence="1" id="KW-0812">Transmembrane</keyword>
<gene>
    <name evidence="2" type="ORF">CF168_08160</name>
</gene>
<evidence type="ECO:0000313" key="2">
    <source>
        <dbReference type="EMBL" id="ASK68860.1"/>
    </source>
</evidence>
<protein>
    <submittedName>
        <fullName evidence="2">Uncharacterized protein</fullName>
    </submittedName>
</protein>
<dbReference type="EMBL" id="CP022358">
    <property type="protein sequence ID" value="ASK68860.1"/>
    <property type="molecule type" value="Genomic_DNA"/>
</dbReference>
<feature type="transmembrane region" description="Helical" evidence="1">
    <location>
        <begin position="37"/>
        <end position="55"/>
    </location>
</feature>
<sequence length="61" mass="7194">MRGALLFYEPPRPTLGSQFDLDFSNTRNDRRQSGYKISNICAWITILLTFMMIFLKTDFLE</sequence>